<dbReference type="EMBL" id="NRSZ01000872">
    <property type="protein sequence ID" value="PNY24560.1"/>
    <property type="molecule type" value="Genomic_DNA"/>
</dbReference>
<accession>A0A2K3QAI1</accession>
<dbReference type="Pfam" id="PF12311">
    <property type="entry name" value="DUF3632"/>
    <property type="match status" value="1"/>
</dbReference>
<keyword evidence="2" id="KW-1185">Reference proteome</keyword>
<dbReference type="Proteomes" id="UP000236621">
    <property type="component" value="Unassembled WGS sequence"/>
</dbReference>
<evidence type="ECO:0000313" key="2">
    <source>
        <dbReference type="Proteomes" id="UP000236621"/>
    </source>
</evidence>
<sequence length="274" mass="30902">MTDFLFADGPLSTFGEYSNAAVFEIMKQYLRQERPIPVVEAVRRILELMKHRGEPIVWKLFARLVLDVARKIPYRHVLQIHFIRLVTGIFYTLMTSSLQQCTGSLCAAFDDALKAEYTWFPPRRLSTSSPNAPNYHSNVNVYAFAARLTEAQILKIHTGFVATALETAIGRAIAGGVSPEERSARVSAAAMFIIYSGETIYARMLELRLEAQDDRYRYWRSGPSFPLADLSSWALWRAGFVDAAQSTALNGESRLLASKAAMLMSIIHQVRNWT</sequence>
<organism evidence="1 2">
    <name type="scientific">Tolypocladium capitatum</name>
    <dbReference type="NCBI Taxonomy" id="45235"/>
    <lineage>
        <taxon>Eukaryota</taxon>
        <taxon>Fungi</taxon>
        <taxon>Dikarya</taxon>
        <taxon>Ascomycota</taxon>
        <taxon>Pezizomycotina</taxon>
        <taxon>Sordariomycetes</taxon>
        <taxon>Hypocreomycetidae</taxon>
        <taxon>Hypocreales</taxon>
        <taxon>Ophiocordycipitaceae</taxon>
        <taxon>Tolypocladium</taxon>
    </lineage>
</organism>
<dbReference type="OrthoDB" id="3350591at2759"/>
<protein>
    <submittedName>
        <fullName evidence="1">Uncharacterized protein</fullName>
    </submittedName>
</protein>
<dbReference type="AlphaFoldDB" id="A0A2K3QAI1"/>
<dbReference type="InterPro" id="IPR022085">
    <property type="entry name" value="OpdG"/>
</dbReference>
<name>A0A2K3QAI1_9HYPO</name>
<evidence type="ECO:0000313" key="1">
    <source>
        <dbReference type="EMBL" id="PNY24560.1"/>
    </source>
</evidence>
<comment type="caution">
    <text evidence="1">The sequence shown here is derived from an EMBL/GenBank/DDBJ whole genome shotgun (WGS) entry which is preliminary data.</text>
</comment>
<proteinExistence type="predicted"/>
<dbReference type="STRING" id="45235.A0A2K3QAI1"/>
<reference evidence="1 2" key="1">
    <citation type="submission" date="2017-08" db="EMBL/GenBank/DDBJ databases">
        <title>Harnessing the power of phylogenomics to disentangle the directionality and signatures of interkingdom host jumping in the parasitic fungal genus Tolypocladium.</title>
        <authorList>
            <person name="Quandt C.A."/>
            <person name="Patterson W."/>
            <person name="Spatafora J.W."/>
        </authorList>
    </citation>
    <scope>NUCLEOTIDE SEQUENCE [LARGE SCALE GENOMIC DNA]</scope>
    <source>
        <strain evidence="1 2">CBS 113982</strain>
    </source>
</reference>
<gene>
    <name evidence="1" type="ORF">TCAP_05501</name>
</gene>